<dbReference type="EMBL" id="ML977143">
    <property type="protein sequence ID" value="KAF1990003.1"/>
    <property type="molecule type" value="Genomic_DNA"/>
</dbReference>
<dbReference type="AlphaFoldDB" id="A0A6G1H9U8"/>
<organism evidence="8 9">
    <name type="scientific">Aulographum hederae CBS 113979</name>
    <dbReference type="NCBI Taxonomy" id="1176131"/>
    <lineage>
        <taxon>Eukaryota</taxon>
        <taxon>Fungi</taxon>
        <taxon>Dikarya</taxon>
        <taxon>Ascomycota</taxon>
        <taxon>Pezizomycotina</taxon>
        <taxon>Dothideomycetes</taxon>
        <taxon>Pleosporomycetidae</taxon>
        <taxon>Aulographales</taxon>
        <taxon>Aulographaceae</taxon>
    </lineage>
</organism>
<dbReference type="GO" id="GO:0006882">
    <property type="term" value="P:intracellular zinc ion homeostasis"/>
    <property type="evidence" value="ECO:0007669"/>
    <property type="project" value="TreeGrafter"/>
</dbReference>
<keyword evidence="3 7" id="KW-0812">Transmembrane</keyword>
<feature type="binding site" evidence="6">
    <location>
        <position position="280"/>
    </location>
    <ligand>
        <name>Zn(2+)</name>
        <dbReference type="ChEBI" id="CHEBI:29105"/>
    </ligand>
</feature>
<keyword evidence="6" id="KW-0862">Zinc</keyword>
<proteinExistence type="inferred from homology"/>
<evidence type="ECO:0000256" key="4">
    <source>
        <dbReference type="ARBA" id="ARBA00022989"/>
    </source>
</evidence>
<reference evidence="8" key="1">
    <citation type="journal article" date="2020" name="Stud. Mycol.">
        <title>101 Dothideomycetes genomes: a test case for predicting lifestyles and emergence of pathogens.</title>
        <authorList>
            <person name="Haridas S."/>
            <person name="Albert R."/>
            <person name="Binder M."/>
            <person name="Bloem J."/>
            <person name="Labutti K."/>
            <person name="Salamov A."/>
            <person name="Andreopoulos B."/>
            <person name="Baker S."/>
            <person name="Barry K."/>
            <person name="Bills G."/>
            <person name="Bluhm B."/>
            <person name="Cannon C."/>
            <person name="Castanera R."/>
            <person name="Culley D."/>
            <person name="Daum C."/>
            <person name="Ezra D."/>
            <person name="Gonzalez J."/>
            <person name="Henrissat B."/>
            <person name="Kuo A."/>
            <person name="Liang C."/>
            <person name="Lipzen A."/>
            <person name="Lutzoni F."/>
            <person name="Magnuson J."/>
            <person name="Mondo S."/>
            <person name="Nolan M."/>
            <person name="Ohm R."/>
            <person name="Pangilinan J."/>
            <person name="Park H.-J."/>
            <person name="Ramirez L."/>
            <person name="Alfaro M."/>
            <person name="Sun H."/>
            <person name="Tritt A."/>
            <person name="Yoshinaga Y."/>
            <person name="Zwiers L.-H."/>
            <person name="Turgeon B."/>
            <person name="Goodwin S."/>
            <person name="Spatafora J."/>
            <person name="Crous P."/>
            <person name="Grigoriev I."/>
        </authorList>
    </citation>
    <scope>NUCLEOTIDE SEQUENCE</scope>
    <source>
        <strain evidence="8">CBS 113979</strain>
    </source>
</reference>
<dbReference type="OrthoDB" id="529367at2759"/>
<keyword evidence="4 7" id="KW-1133">Transmembrane helix</keyword>
<dbReference type="Proteomes" id="UP000800041">
    <property type="component" value="Unassembled WGS sequence"/>
</dbReference>
<comment type="similarity">
    <text evidence="2">Belongs to the ADIPOR family.</text>
</comment>
<dbReference type="GO" id="GO:0038023">
    <property type="term" value="F:signaling receptor activity"/>
    <property type="evidence" value="ECO:0007669"/>
    <property type="project" value="TreeGrafter"/>
</dbReference>
<feature type="transmembrane region" description="Helical" evidence="7">
    <location>
        <begin position="211"/>
        <end position="230"/>
    </location>
</feature>
<dbReference type="PANTHER" id="PTHR20855">
    <property type="entry name" value="ADIPOR/PROGESTIN RECEPTOR-RELATED"/>
    <property type="match status" value="1"/>
</dbReference>
<evidence type="ECO:0000256" key="3">
    <source>
        <dbReference type="ARBA" id="ARBA00022692"/>
    </source>
</evidence>
<evidence type="ECO:0000256" key="1">
    <source>
        <dbReference type="ARBA" id="ARBA00004141"/>
    </source>
</evidence>
<evidence type="ECO:0000256" key="2">
    <source>
        <dbReference type="ARBA" id="ARBA00007018"/>
    </source>
</evidence>
<accession>A0A6G1H9U8</accession>
<evidence type="ECO:0000313" key="8">
    <source>
        <dbReference type="EMBL" id="KAF1990003.1"/>
    </source>
</evidence>
<dbReference type="GO" id="GO:0016020">
    <property type="term" value="C:membrane"/>
    <property type="evidence" value="ECO:0007669"/>
    <property type="project" value="UniProtKB-SubCell"/>
</dbReference>
<feature type="binding site" evidence="6">
    <location>
        <position position="284"/>
    </location>
    <ligand>
        <name>Zn(2+)</name>
        <dbReference type="ChEBI" id="CHEBI:29105"/>
    </ligand>
</feature>
<feature type="transmembrane region" description="Helical" evidence="7">
    <location>
        <begin position="145"/>
        <end position="169"/>
    </location>
</feature>
<evidence type="ECO:0000256" key="7">
    <source>
        <dbReference type="SAM" id="Phobius"/>
    </source>
</evidence>
<evidence type="ECO:0000256" key="6">
    <source>
        <dbReference type="PIRSR" id="PIRSR604254-1"/>
    </source>
</evidence>
<comment type="subcellular location">
    <subcellularLocation>
        <location evidence="1">Membrane</location>
        <topology evidence="1">Multi-pass membrane protein</topology>
    </subcellularLocation>
</comment>
<dbReference type="InterPro" id="IPR004254">
    <property type="entry name" value="AdipoR/HlyIII-related"/>
</dbReference>
<feature type="transmembrane region" description="Helical" evidence="7">
    <location>
        <begin position="80"/>
        <end position="101"/>
    </location>
</feature>
<protein>
    <submittedName>
        <fullName evidence="8">HlyIII-domain-containing protein</fullName>
    </submittedName>
</protein>
<keyword evidence="6" id="KW-0479">Metal-binding</keyword>
<evidence type="ECO:0000313" key="9">
    <source>
        <dbReference type="Proteomes" id="UP000800041"/>
    </source>
</evidence>
<keyword evidence="9" id="KW-1185">Reference proteome</keyword>
<feature type="transmembrane region" description="Helical" evidence="7">
    <location>
        <begin position="181"/>
        <end position="199"/>
    </location>
</feature>
<feature type="transmembrane region" description="Helical" evidence="7">
    <location>
        <begin position="242"/>
        <end position="262"/>
    </location>
</feature>
<feature type="binding site" evidence="6">
    <location>
        <position position="134"/>
    </location>
    <ligand>
        <name>Zn(2+)</name>
        <dbReference type="ChEBI" id="CHEBI:29105"/>
    </ligand>
</feature>
<name>A0A6G1H9U8_9PEZI</name>
<dbReference type="Pfam" id="PF03006">
    <property type="entry name" value="HlyIII"/>
    <property type="match status" value="1"/>
</dbReference>
<feature type="transmembrane region" description="Helical" evidence="7">
    <location>
        <begin position="113"/>
        <end position="133"/>
    </location>
</feature>
<gene>
    <name evidence="8" type="ORF">K402DRAFT_390326</name>
</gene>
<evidence type="ECO:0000256" key="5">
    <source>
        <dbReference type="ARBA" id="ARBA00023136"/>
    </source>
</evidence>
<dbReference type="PANTHER" id="PTHR20855:SF52">
    <property type="entry name" value="ADIPONECTIN RECEPTOR PROTEIN"/>
    <property type="match status" value="1"/>
</dbReference>
<keyword evidence="5 7" id="KW-0472">Membrane</keyword>
<feature type="transmembrane region" description="Helical" evidence="7">
    <location>
        <begin position="282"/>
        <end position="299"/>
    </location>
</feature>
<sequence length="316" mass="36191">MSTLLTLRRPNLLFTRAETKRERDASKLSSTTPPRLQNFEDLPEWYQDNPSVRTAYRPVSFSLLACLESWVYLHNESLNIYTHLLPALLSLPVQLLVQVWISQHFPEASMVDRSVFAANIFAVTTCMMLSTLYHTLMNHSMKVSFLWLGIDYVGILSLILGSFFSGIFVGFYCEPALRRTYWGMIVSLSLGTSVLVLHPRLQGLKYRSIRTIAFVMTGLSGFAPVGHGLIKYGWEEMWVRSGMPYWFLEGAFYGVGALFFAIRVPESIWPGRFDVWGSSHQIFHVLVVMGSLVHLLGVWEAYKWNYTHMAHCKYVP</sequence>
<dbReference type="GO" id="GO:0046872">
    <property type="term" value="F:metal ion binding"/>
    <property type="evidence" value="ECO:0007669"/>
    <property type="project" value="UniProtKB-KW"/>
</dbReference>